<keyword evidence="4" id="KW-0575">Peroxidase</keyword>
<protein>
    <recommendedName>
        <fullName evidence="3">thioredoxin-dependent peroxiredoxin</fullName>
        <ecNumber evidence="3">1.11.1.24</ecNumber>
    </recommendedName>
    <alternativeName>
        <fullName evidence="9">Thioredoxin peroxidase</fullName>
    </alternativeName>
</protein>
<keyword evidence="8" id="KW-0676">Redox-active center</keyword>
<dbReference type="InterPro" id="IPR000866">
    <property type="entry name" value="AhpC/TSA"/>
</dbReference>
<dbReference type="CDD" id="cd03017">
    <property type="entry name" value="PRX_BCP"/>
    <property type="match status" value="1"/>
</dbReference>
<sequence length="157" mass="16828">MFLRAGQPAPDFESRSDDGRMVRLRDLRGRWVVLSFYPRAASPGCSVQAQGLEAALPEFTRLGAQVVGVSGDTEARQASFRERCGLSYPLLPDGTRRISRAYGVPGGLGAWLGLSARVTFLIDPQGTLAHIHRGADPATHAAAALNELRRRSGAGQS</sequence>
<dbReference type="PROSITE" id="PS51352">
    <property type="entry name" value="THIOREDOXIN_2"/>
    <property type="match status" value="1"/>
</dbReference>
<dbReference type="InterPro" id="IPR036249">
    <property type="entry name" value="Thioredoxin-like_sf"/>
</dbReference>
<comment type="similarity">
    <text evidence="10">Belongs to the peroxiredoxin family. BCP/PrxQ subfamily.</text>
</comment>
<dbReference type="PANTHER" id="PTHR42801:SF4">
    <property type="entry name" value="AHPC_TSA FAMILY PROTEIN"/>
    <property type="match status" value="1"/>
</dbReference>
<reference evidence="14" key="1">
    <citation type="journal article" date="2019" name="Int. J. Syst. Evol. Microbiol.">
        <title>The Global Catalogue of Microorganisms (GCM) 10K type strain sequencing project: providing services to taxonomists for standard genome sequencing and annotation.</title>
        <authorList>
            <consortium name="The Broad Institute Genomics Platform"/>
            <consortium name="The Broad Institute Genome Sequencing Center for Infectious Disease"/>
            <person name="Wu L."/>
            <person name="Ma J."/>
        </authorList>
    </citation>
    <scope>NUCLEOTIDE SEQUENCE [LARGE SCALE GENOMIC DNA]</scope>
    <source>
        <strain evidence="14">JCM 15443</strain>
    </source>
</reference>
<evidence type="ECO:0000256" key="1">
    <source>
        <dbReference type="ARBA" id="ARBA00003330"/>
    </source>
</evidence>
<dbReference type="InterPro" id="IPR013766">
    <property type="entry name" value="Thioredoxin_domain"/>
</dbReference>
<dbReference type="Pfam" id="PF00578">
    <property type="entry name" value="AhpC-TSA"/>
    <property type="match status" value="1"/>
</dbReference>
<evidence type="ECO:0000256" key="3">
    <source>
        <dbReference type="ARBA" id="ARBA00013017"/>
    </source>
</evidence>
<comment type="subunit">
    <text evidence="2">Monomer.</text>
</comment>
<proteinExistence type="inferred from homology"/>
<evidence type="ECO:0000256" key="10">
    <source>
        <dbReference type="ARBA" id="ARBA00038489"/>
    </source>
</evidence>
<evidence type="ECO:0000256" key="4">
    <source>
        <dbReference type="ARBA" id="ARBA00022559"/>
    </source>
</evidence>
<accession>A0ABQ2GQ30</accession>
<evidence type="ECO:0000256" key="7">
    <source>
        <dbReference type="ARBA" id="ARBA00023157"/>
    </source>
</evidence>
<keyword evidence="6" id="KW-0560">Oxidoreductase</keyword>
<dbReference type="SUPFAM" id="SSF52833">
    <property type="entry name" value="Thioredoxin-like"/>
    <property type="match status" value="1"/>
</dbReference>
<evidence type="ECO:0000256" key="5">
    <source>
        <dbReference type="ARBA" id="ARBA00022862"/>
    </source>
</evidence>
<evidence type="ECO:0000313" key="13">
    <source>
        <dbReference type="EMBL" id="GGM06138.1"/>
    </source>
</evidence>
<feature type="domain" description="Thioredoxin" evidence="12">
    <location>
        <begin position="3"/>
        <end position="150"/>
    </location>
</feature>
<dbReference type="InterPro" id="IPR024706">
    <property type="entry name" value="Peroxiredoxin_AhpC-typ"/>
</dbReference>
<dbReference type="RefSeq" id="WP_188902597.1">
    <property type="nucleotide sequence ID" value="NZ_BMOM01000007.1"/>
</dbReference>
<name>A0ABQ2GQ30_9DEIO</name>
<evidence type="ECO:0000313" key="14">
    <source>
        <dbReference type="Proteomes" id="UP000661918"/>
    </source>
</evidence>
<evidence type="ECO:0000256" key="8">
    <source>
        <dbReference type="ARBA" id="ARBA00023284"/>
    </source>
</evidence>
<evidence type="ECO:0000259" key="12">
    <source>
        <dbReference type="PROSITE" id="PS51352"/>
    </source>
</evidence>
<evidence type="ECO:0000256" key="11">
    <source>
        <dbReference type="ARBA" id="ARBA00049091"/>
    </source>
</evidence>
<comment type="caution">
    <text evidence="13">The sequence shown here is derived from an EMBL/GenBank/DDBJ whole genome shotgun (WGS) entry which is preliminary data.</text>
</comment>
<keyword evidence="5" id="KW-0049">Antioxidant</keyword>
<evidence type="ECO:0000256" key="9">
    <source>
        <dbReference type="ARBA" id="ARBA00032824"/>
    </source>
</evidence>
<dbReference type="PANTHER" id="PTHR42801">
    <property type="entry name" value="THIOREDOXIN-DEPENDENT PEROXIDE REDUCTASE"/>
    <property type="match status" value="1"/>
</dbReference>
<keyword evidence="14" id="KW-1185">Reference proteome</keyword>
<evidence type="ECO:0000256" key="2">
    <source>
        <dbReference type="ARBA" id="ARBA00011245"/>
    </source>
</evidence>
<dbReference type="InterPro" id="IPR050924">
    <property type="entry name" value="Peroxiredoxin_BCP/PrxQ"/>
</dbReference>
<keyword evidence="7" id="KW-1015">Disulfide bond</keyword>
<dbReference type="EC" id="1.11.1.24" evidence="3"/>
<dbReference type="Proteomes" id="UP000661918">
    <property type="component" value="Unassembled WGS sequence"/>
</dbReference>
<comment type="function">
    <text evidence="1">Thiol-specific peroxidase that catalyzes the reduction of hydrogen peroxide and organic hydroperoxides to water and alcohols, respectively. Plays a role in cell protection against oxidative stress by detoxifying peroxides and as sensor of hydrogen peroxide-mediated signaling events.</text>
</comment>
<comment type="catalytic activity">
    <reaction evidence="11">
        <text>a hydroperoxide + [thioredoxin]-dithiol = an alcohol + [thioredoxin]-disulfide + H2O</text>
        <dbReference type="Rhea" id="RHEA:62620"/>
        <dbReference type="Rhea" id="RHEA-COMP:10698"/>
        <dbReference type="Rhea" id="RHEA-COMP:10700"/>
        <dbReference type="ChEBI" id="CHEBI:15377"/>
        <dbReference type="ChEBI" id="CHEBI:29950"/>
        <dbReference type="ChEBI" id="CHEBI:30879"/>
        <dbReference type="ChEBI" id="CHEBI:35924"/>
        <dbReference type="ChEBI" id="CHEBI:50058"/>
        <dbReference type="EC" id="1.11.1.24"/>
    </reaction>
</comment>
<organism evidence="13 14">
    <name type="scientific">Deinococcus aerophilus</name>
    <dbReference type="NCBI Taxonomy" id="522488"/>
    <lineage>
        <taxon>Bacteria</taxon>
        <taxon>Thermotogati</taxon>
        <taxon>Deinococcota</taxon>
        <taxon>Deinococci</taxon>
        <taxon>Deinococcales</taxon>
        <taxon>Deinococcaceae</taxon>
        <taxon>Deinococcus</taxon>
    </lineage>
</organism>
<gene>
    <name evidence="13" type="ORF">GCM10010841_13090</name>
</gene>
<dbReference type="Gene3D" id="3.40.30.10">
    <property type="entry name" value="Glutaredoxin"/>
    <property type="match status" value="1"/>
</dbReference>
<dbReference type="EMBL" id="BMOM01000007">
    <property type="protein sequence ID" value="GGM06138.1"/>
    <property type="molecule type" value="Genomic_DNA"/>
</dbReference>
<dbReference type="PIRSF" id="PIRSF000239">
    <property type="entry name" value="AHPC"/>
    <property type="match status" value="1"/>
</dbReference>
<evidence type="ECO:0000256" key="6">
    <source>
        <dbReference type="ARBA" id="ARBA00023002"/>
    </source>
</evidence>